<keyword evidence="3" id="KW-1185">Reference proteome</keyword>
<reference evidence="2 3" key="1">
    <citation type="submission" date="2020-08" db="EMBL/GenBank/DDBJ databases">
        <title>Genomic Encyclopedia of Type Strains, Phase IV (KMG-IV): sequencing the most valuable type-strain genomes for metagenomic binning, comparative biology and taxonomic classification.</title>
        <authorList>
            <person name="Goeker M."/>
        </authorList>
    </citation>
    <scope>NUCLEOTIDE SEQUENCE [LARGE SCALE GENOMIC DNA]</scope>
    <source>
        <strain evidence="2 3">DSM 103526</strain>
    </source>
</reference>
<sequence length="145" mass="16697">MKMRKYLEHFLKDFFVACGCLMIIVTIFMEMYSVETMKASLLWQIILGASAYTFYKYAFATKYELGKKAQLICFSISSTLADVMIVLWLFLFSPGRVTDKNLLIIYIIVILAVKGLVHAMMYIDGQTQAKQLNEKLSEYRNGEKA</sequence>
<organism evidence="2 3">
    <name type="scientific">Anaerosolibacter carboniphilus</name>
    <dbReference type="NCBI Taxonomy" id="1417629"/>
    <lineage>
        <taxon>Bacteria</taxon>
        <taxon>Bacillati</taxon>
        <taxon>Bacillota</taxon>
        <taxon>Clostridia</taxon>
        <taxon>Peptostreptococcales</taxon>
        <taxon>Thermotaleaceae</taxon>
        <taxon>Anaerosolibacter</taxon>
    </lineage>
</organism>
<accession>A0A841KX91</accession>
<feature type="transmembrane region" description="Helical" evidence="1">
    <location>
        <begin position="103"/>
        <end position="123"/>
    </location>
</feature>
<keyword evidence="1" id="KW-0812">Transmembrane</keyword>
<protein>
    <submittedName>
        <fullName evidence="2">FlaA1/EpsC-like NDP-sugar epimerase</fullName>
    </submittedName>
</protein>
<comment type="caution">
    <text evidence="2">The sequence shown here is derived from an EMBL/GenBank/DDBJ whole genome shotgun (WGS) entry which is preliminary data.</text>
</comment>
<gene>
    <name evidence="2" type="ORF">HNQ80_004490</name>
</gene>
<keyword evidence="1" id="KW-0472">Membrane</keyword>
<evidence type="ECO:0000256" key="1">
    <source>
        <dbReference type="SAM" id="Phobius"/>
    </source>
</evidence>
<dbReference type="RefSeq" id="WP_184312815.1">
    <property type="nucleotide sequence ID" value="NZ_JACHEN010000036.1"/>
</dbReference>
<feature type="transmembrane region" description="Helical" evidence="1">
    <location>
        <begin position="12"/>
        <end position="29"/>
    </location>
</feature>
<proteinExistence type="predicted"/>
<dbReference type="EMBL" id="JACHEN010000036">
    <property type="protein sequence ID" value="MBB6218326.1"/>
    <property type="molecule type" value="Genomic_DNA"/>
</dbReference>
<keyword evidence="1" id="KW-1133">Transmembrane helix</keyword>
<dbReference type="Proteomes" id="UP000579281">
    <property type="component" value="Unassembled WGS sequence"/>
</dbReference>
<evidence type="ECO:0000313" key="2">
    <source>
        <dbReference type="EMBL" id="MBB6218326.1"/>
    </source>
</evidence>
<feature type="transmembrane region" description="Helical" evidence="1">
    <location>
        <begin position="41"/>
        <end position="59"/>
    </location>
</feature>
<dbReference type="AlphaFoldDB" id="A0A841KX91"/>
<name>A0A841KX91_9FIRM</name>
<feature type="transmembrane region" description="Helical" evidence="1">
    <location>
        <begin position="71"/>
        <end position="91"/>
    </location>
</feature>
<evidence type="ECO:0000313" key="3">
    <source>
        <dbReference type="Proteomes" id="UP000579281"/>
    </source>
</evidence>